<dbReference type="AlphaFoldDB" id="A0A9P9I945"/>
<reference evidence="7" key="1">
    <citation type="journal article" date="2021" name="Nat. Commun.">
        <title>Genetic determinants of endophytism in the Arabidopsis root mycobiome.</title>
        <authorList>
            <person name="Mesny F."/>
            <person name="Miyauchi S."/>
            <person name="Thiergart T."/>
            <person name="Pickel B."/>
            <person name="Atanasova L."/>
            <person name="Karlsson M."/>
            <person name="Huettel B."/>
            <person name="Barry K.W."/>
            <person name="Haridas S."/>
            <person name="Chen C."/>
            <person name="Bauer D."/>
            <person name="Andreopoulos W."/>
            <person name="Pangilinan J."/>
            <person name="LaButti K."/>
            <person name="Riley R."/>
            <person name="Lipzen A."/>
            <person name="Clum A."/>
            <person name="Drula E."/>
            <person name="Henrissat B."/>
            <person name="Kohler A."/>
            <person name="Grigoriev I.V."/>
            <person name="Martin F.M."/>
            <person name="Hacquard S."/>
        </authorList>
    </citation>
    <scope>NUCLEOTIDE SEQUENCE</scope>
    <source>
        <strain evidence="7">MPI-CAGE-AT-0147</strain>
    </source>
</reference>
<proteinExistence type="predicted"/>
<evidence type="ECO:0000256" key="5">
    <source>
        <dbReference type="PROSITE-ProRule" id="PRU01161"/>
    </source>
</evidence>
<keyword evidence="7" id="KW-0808">Transferase</keyword>
<dbReference type="InterPro" id="IPR002641">
    <property type="entry name" value="PNPLA_dom"/>
</dbReference>
<dbReference type="GO" id="GO:0016740">
    <property type="term" value="F:transferase activity"/>
    <property type="evidence" value="ECO:0007669"/>
    <property type="project" value="UniProtKB-KW"/>
</dbReference>
<keyword evidence="4 5" id="KW-0443">Lipid metabolism</keyword>
<dbReference type="GO" id="GO:0046486">
    <property type="term" value="P:glycerolipid metabolic process"/>
    <property type="evidence" value="ECO:0007669"/>
    <property type="project" value="UniProtKB-ARBA"/>
</dbReference>
<dbReference type="InterPro" id="IPR017907">
    <property type="entry name" value="Znf_RING_CS"/>
</dbReference>
<gene>
    <name evidence="7" type="ORF">EDB81DRAFT_873634</name>
</gene>
<evidence type="ECO:0000256" key="1">
    <source>
        <dbReference type="ARBA" id="ARBA00022723"/>
    </source>
</evidence>
<dbReference type="Gene3D" id="3.40.1090.10">
    <property type="entry name" value="Cytosolic phospholipase A2 catalytic domain"/>
    <property type="match status" value="1"/>
</dbReference>
<dbReference type="GO" id="GO:0016020">
    <property type="term" value="C:membrane"/>
    <property type="evidence" value="ECO:0007669"/>
    <property type="project" value="TreeGrafter"/>
</dbReference>
<dbReference type="GO" id="GO:0019369">
    <property type="term" value="P:arachidonate metabolic process"/>
    <property type="evidence" value="ECO:0007669"/>
    <property type="project" value="TreeGrafter"/>
</dbReference>
<dbReference type="SUPFAM" id="SSF52151">
    <property type="entry name" value="FabD/lysophospholipase-like"/>
    <property type="match status" value="1"/>
</dbReference>
<keyword evidence="1" id="KW-0479">Metal-binding</keyword>
<sequence length="927" mass="103896">MSRCRHTCWLKPWSSGQETGLEVTDRPQRLLGDFENHESDNAGFVVLIGGQEKQAALRKTNLQHERICARTGGEVHLFASTIRESLKKKIVIADTDVPSHQHKPRRASGNPCHEVTTHRYTDPLHPVGPADSHDYLLHKMVFPFADVVVVFVNDIGGFEASLRRLDTWITRGSPSTSPVQPRLLFVVNKEKMGQHQTALEKFLEGQGSQGLNGSFHDVAIVGIPRLSKTRRWQVLGPELSKALECSRQSRRRSNYLLSIQRLAEFLQHSARSATEPTTGSFDFVQSSRLYHAVPTDLSRHIANFLEKFDSLGSIRRTAIPLIASSLLLDHYLPDMHLFDPYHVFGELYESACFRACSEFKPGYKGSLPPAEMFQAVGTSLEWHRRQLACNGTLLAGIGSSETCFSCIRRRPKYKFPCGHFVCQHCIETFYPREESDPELVRPEACHICSEPTPGLAIRIIPKTCRTHALSIDGGGIRGAAPIGFLKTIQDEIGIPNYDVQRHFDVKVGTSSGALSVISLDILGWGVDDCMAHLKKFAEASFPQQPSPLLRLLSRIPVLATVAELFSFVYAFLTGSKYAAGGLEQLLADTYGQRCIADVSHATEIGSHVGVTLTRASDGNYYHLKAGDSQEQPTWCEVYFPPEKIGSHGIFQDGGITHNNPACIAVREAVALSPDRTQPSIVVSLGTGSAVDGEGELSGMLSHSFPLRLWRALWRSTGSKIAWTRLCSHYKPSDSTKFFRFDLDFMEDVPLLDKVNEVDHIRQLACETAKDSPDLRILVLHLRAELFLFELDERRPQYFACGAYQCAGYIRCRLRAKTPQYEAFMQQLCEMKATIRFGGQVLEFSQNDIRKDVCFRVDFSVPSLSSSFAVRMVEERQGFDISGSPFTMKWLIRRQGLDMSFGTTDHRKRKALEVPKGDEAKRCKRWVN</sequence>
<dbReference type="Pfam" id="PF01734">
    <property type="entry name" value="Patatin"/>
    <property type="match status" value="1"/>
</dbReference>
<dbReference type="GO" id="GO:0008270">
    <property type="term" value="F:zinc ion binding"/>
    <property type="evidence" value="ECO:0007669"/>
    <property type="project" value="UniProtKB-KW"/>
</dbReference>
<keyword evidence="3" id="KW-0862">Zinc</keyword>
<evidence type="ECO:0000313" key="8">
    <source>
        <dbReference type="Proteomes" id="UP000738349"/>
    </source>
</evidence>
<evidence type="ECO:0000259" key="6">
    <source>
        <dbReference type="PROSITE" id="PS51635"/>
    </source>
</evidence>
<name>A0A9P9I945_9HYPO</name>
<feature type="active site" description="Nucleophile" evidence="5">
    <location>
        <position position="510"/>
    </location>
</feature>
<keyword evidence="5 7" id="KW-0378">Hydrolase</keyword>
<comment type="caution">
    <text evidence="7">The sequence shown here is derived from an EMBL/GenBank/DDBJ whole genome shotgun (WGS) entry which is preliminary data.</text>
</comment>
<dbReference type="OrthoDB" id="4766886at2759"/>
<dbReference type="PANTHER" id="PTHR24185:SF8">
    <property type="entry name" value="PNPLA DOMAIN-CONTAINING PROTEIN"/>
    <property type="match status" value="1"/>
</dbReference>
<dbReference type="GO" id="GO:0016042">
    <property type="term" value="P:lipid catabolic process"/>
    <property type="evidence" value="ECO:0007669"/>
    <property type="project" value="UniProtKB-UniRule"/>
</dbReference>
<feature type="short sequence motif" description="GXGXXG" evidence="5">
    <location>
        <begin position="473"/>
        <end position="478"/>
    </location>
</feature>
<dbReference type="InterPro" id="IPR016035">
    <property type="entry name" value="Acyl_Trfase/lysoPLipase"/>
</dbReference>
<evidence type="ECO:0000256" key="2">
    <source>
        <dbReference type="ARBA" id="ARBA00022771"/>
    </source>
</evidence>
<dbReference type="Proteomes" id="UP000738349">
    <property type="component" value="Unassembled WGS sequence"/>
</dbReference>
<protein>
    <submittedName>
        <fullName evidence="7">Acyl transferase/acyl hydrolase/lysophospholipase</fullName>
    </submittedName>
</protein>
<keyword evidence="8" id="KW-1185">Reference proteome</keyword>
<accession>A0A9P9I945</accession>
<dbReference type="CDD" id="cd07199">
    <property type="entry name" value="Pat17_PNPLA8_PNPLA9_like"/>
    <property type="match status" value="1"/>
</dbReference>
<dbReference type="GO" id="GO:0047499">
    <property type="term" value="F:calcium-independent phospholipase A2 activity"/>
    <property type="evidence" value="ECO:0007669"/>
    <property type="project" value="TreeGrafter"/>
</dbReference>
<feature type="active site" description="Proton acceptor" evidence="5">
    <location>
        <position position="652"/>
    </location>
</feature>
<dbReference type="PANTHER" id="PTHR24185">
    <property type="entry name" value="CALCIUM-INDEPENDENT PHOSPHOLIPASE A2-GAMMA"/>
    <property type="match status" value="1"/>
</dbReference>
<dbReference type="EMBL" id="JAGMUV010000038">
    <property type="protein sequence ID" value="KAH7112381.1"/>
    <property type="molecule type" value="Genomic_DNA"/>
</dbReference>
<feature type="domain" description="PNPLA" evidence="6">
    <location>
        <begin position="469"/>
        <end position="665"/>
    </location>
</feature>
<feature type="short sequence motif" description="GXSXG" evidence="5">
    <location>
        <begin position="508"/>
        <end position="512"/>
    </location>
</feature>
<evidence type="ECO:0000256" key="3">
    <source>
        <dbReference type="ARBA" id="ARBA00022833"/>
    </source>
</evidence>
<keyword evidence="2" id="KW-0863">Zinc-finger</keyword>
<keyword evidence="5" id="KW-0442">Lipid degradation</keyword>
<evidence type="ECO:0000256" key="4">
    <source>
        <dbReference type="ARBA" id="ARBA00023098"/>
    </source>
</evidence>
<feature type="short sequence motif" description="DGA/G" evidence="5">
    <location>
        <begin position="652"/>
        <end position="654"/>
    </location>
</feature>
<dbReference type="PROSITE" id="PS51635">
    <property type="entry name" value="PNPLA"/>
    <property type="match status" value="1"/>
</dbReference>
<dbReference type="PROSITE" id="PS00518">
    <property type="entry name" value="ZF_RING_1"/>
    <property type="match status" value="1"/>
</dbReference>
<organism evidence="7 8">
    <name type="scientific">Dactylonectria macrodidyma</name>
    <dbReference type="NCBI Taxonomy" id="307937"/>
    <lineage>
        <taxon>Eukaryota</taxon>
        <taxon>Fungi</taxon>
        <taxon>Dikarya</taxon>
        <taxon>Ascomycota</taxon>
        <taxon>Pezizomycotina</taxon>
        <taxon>Sordariomycetes</taxon>
        <taxon>Hypocreomycetidae</taxon>
        <taxon>Hypocreales</taxon>
        <taxon>Nectriaceae</taxon>
        <taxon>Dactylonectria</taxon>
    </lineage>
</organism>
<evidence type="ECO:0000313" key="7">
    <source>
        <dbReference type="EMBL" id="KAH7112381.1"/>
    </source>
</evidence>